<evidence type="ECO:0000256" key="2">
    <source>
        <dbReference type="ARBA" id="ARBA00022741"/>
    </source>
</evidence>
<evidence type="ECO:0000256" key="3">
    <source>
        <dbReference type="ARBA" id="ARBA00022840"/>
    </source>
</evidence>
<comment type="caution">
    <text evidence="6">The sequence shown here is derived from an EMBL/GenBank/DDBJ whole genome shotgun (WGS) entry which is preliminary data.</text>
</comment>
<dbReference type="EC" id="6.3.2.2" evidence="5"/>
<organism evidence="6 7">
    <name type="scientific">Nocardia higoensis</name>
    <dbReference type="NCBI Taxonomy" id="228599"/>
    <lineage>
        <taxon>Bacteria</taxon>
        <taxon>Bacillati</taxon>
        <taxon>Actinomycetota</taxon>
        <taxon>Actinomycetes</taxon>
        <taxon>Mycobacteriales</taxon>
        <taxon>Nocardiaceae</taxon>
        <taxon>Nocardia</taxon>
    </lineage>
</organism>
<evidence type="ECO:0000256" key="5">
    <source>
        <dbReference type="HAMAP-Rule" id="MF_01609"/>
    </source>
</evidence>
<dbReference type="InterPro" id="IPR014746">
    <property type="entry name" value="Gln_synth/guanido_kin_cat_dom"/>
</dbReference>
<comment type="function">
    <text evidence="5">ATP-dependent carboxylate-amine ligase which exhibits weak glutamate--cysteine ligase activity.</text>
</comment>
<comment type="similarity">
    <text evidence="5">Belongs to the glutamate--cysteine ligase type 2 family. YbdK subfamily.</text>
</comment>
<keyword evidence="3 5" id="KW-0067">ATP-binding</keyword>
<comment type="catalytic activity">
    <reaction evidence="4 5">
        <text>L-cysteine + L-glutamate + ATP = gamma-L-glutamyl-L-cysteine + ADP + phosphate + H(+)</text>
        <dbReference type="Rhea" id="RHEA:13285"/>
        <dbReference type="ChEBI" id="CHEBI:15378"/>
        <dbReference type="ChEBI" id="CHEBI:29985"/>
        <dbReference type="ChEBI" id="CHEBI:30616"/>
        <dbReference type="ChEBI" id="CHEBI:35235"/>
        <dbReference type="ChEBI" id="CHEBI:43474"/>
        <dbReference type="ChEBI" id="CHEBI:58173"/>
        <dbReference type="ChEBI" id="CHEBI:456216"/>
        <dbReference type="EC" id="6.3.2.2"/>
    </reaction>
</comment>
<dbReference type="RefSeq" id="WP_195000662.1">
    <property type="nucleotide sequence ID" value="NZ_JADLQN010000001.1"/>
</dbReference>
<dbReference type="SUPFAM" id="SSF55931">
    <property type="entry name" value="Glutamine synthetase/guanido kinase"/>
    <property type="match status" value="1"/>
</dbReference>
<dbReference type="Gene3D" id="3.30.590.20">
    <property type="match status" value="1"/>
</dbReference>
<sequence length="370" mass="40244">MDMPTVGVEEEFLLVDPGTGAPTARNEAVARTMREQGVDLQLELTRCQVETSTDVHSSITDLLGQLREQRWLVARCAQVNDARLLAVAIPPTVPEDFPVTDTPRYRAIAENFGMLAHEQGLCGCHVHVSVPDRETAVRVSDHLRPWLPTFLALTANSAIYREADTGYSSWRSILWRRWPSAGPPPYFGSAQAYDAMVRMMLTSGIILDEKMVYWDVRPSVAFPTVEVRVSDVPATADETALLAALVRATVHTARHAIAEGRAAPNVPAELLRAAYWKAAYSGMDGDALAPADGRVLPARELFGELLDLIGPALCEFGDREFVAEAADALAARGNGATRQRRAFGPEHDVAAVLAELAEATTHDCAPPRSP</sequence>
<reference evidence="6 7" key="1">
    <citation type="submission" date="2020-10" db="EMBL/GenBank/DDBJ databases">
        <title>Identification of Nocardia species via Next-generation sequencing and recognition of intraspecies genetic diversity.</title>
        <authorList>
            <person name="Li P."/>
            <person name="Li P."/>
            <person name="Lu B."/>
        </authorList>
    </citation>
    <scope>NUCLEOTIDE SEQUENCE [LARGE SCALE GENOMIC DNA]</scope>
    <source>
        <strain evidence="6 7">BJ06-0143</strain>
    </source>
</reference>
<dbReference type="Proteomes" id="UP000707731">
    <property type="component" value="Unassembled WGS sequence"/>
</dbReference>
<dbReference type="PANTHER" id="PTHR36510:SF1">
    <property type="entry name" value="GLUTAMATE--CYSTEINE LIGASE 2-RELATED"/>
    <property type="match status" value="1"/>
</dbReference>
<keyword evidence="1 5" id="KW-0436">Ligase</keyword>
<evidence type="ECO:0000313" key="6">
    <source>
        <dbReference type="EMBL" id="MBF6353809.1"/>
    </source>
</evidence>
<dbReference type="PANTHER" id="PTHR36510">
    <property type="entry name" value="GLUTAMATE--CYSTEINE LIGASE 2-RELATED"/>
    <property type="match status" value="1"/>
</dbReference>
<dbReference type="Pfam" id="PF04107">
    <property type="entry name" value="GCS2"/>
    <property type="match status" value="1"/>
</dbReference>
<name>A0ABS0D5R1_9NOCA</name>
<dbReference type="InterPro" id="IPR006336">
    <property type="entry name" value="GCS2"/>
</dbReference>
<dbReference type="HAMAP" id="MF_01609">
    <property type="entry name" value="Glu_cys_ligase_2"/>
    <property type="match status" value="1"/>
</dbReference>
<dbReference type="InterPro" id="IPR011793">
    <property type="entry name" value="YbdK"/>
</dbReference>
<evidence type="ECO:0000256" key="1">
    <source>
        <dbReference type="ARBA" id="ARBA00022598"/>
    </source>
</evidence>
<dbReference type="InterPro" id="IPR050141">
    <property type="entry name" value="GCL_type2/YbdK_subfam"/>
</dbReference>
<dbReference type="GO" id="GO:0016874">
    <property type="term" value="F:ligase activity"/>
    <property type="evidence" value="ECO:0007669"/>
    <property type="project" value="UniProtKB-KW"/>
</dbReference>
<keyword evidence="7" id="KW-1185">Reference proteome</keyword>
<dbReference type="EMBL" id="JADLQN010000001">
    <property type="protein sequence ID" value="MBF6353809.1"/>
    <property type="molecule type" value="Genomic_DNA"/>
</dbReference>
<gene>
    <name evidence="6" type="ORF">IU449_04460</name>
</gene>
<accession>A0ABS0D5R1</accession>
<keyword evidence="2 5" id="KW-0547">Nucleotide-binding</keyword>
<evidence type="ECO:0000256" key="4">
    <source>
        <dbReference type="ARBA" id="ARBA00048819"/>
    </source>
</evidence>
<evidence type="ECO:0000313" key="7">
    <source>
        <dbReference type="Proteomes" id="UP000707731"/>
    </source>
</evidence>
<proteinExistence type="inferred from homology"/>
<protein>
    <recommendedName>
        <fullName evidence="5">Putative glutamate--cysteine ligase 2</fullName>
        <ecNumber evidence="5">6.3.2.2</ecNumber>
    </recommendedName>
    <alternativeName>
        <fullName evidence="5">Gamma-glutamylcysteine synthetase 2</fullName>
        <shortName evidence="5">GCS 2</shortName>
        <shortName evidence="5">Gamma-GCS 2</shortName>
    </alternativeName>
</protein>
<dbReference type="NCBIfam" id="TIGR02050">
    <property type="entry name" value="gshA_cyan_rel"/>
    <property type="match status" value="1"/>
</dbReference>
<dbReference type="NCBIfam" id="NF010041">
    <property type="entry name" value="PRK13517.1-1"/>
    <property type="match status" value="1"/>
</dbReference>